<dbReference type="OrthoDB" id="9803619at2"/>
<accession>A0A1Y1RWC3</accession>
<evidence type="ECO:0000313" key="3">
    <source>
        <dbReference type="Proteomes" id="UP000192343"/>
    </source>
</evidence>
<dbReference type="Gene3D" id="1.10.3210.10">
    <property type="entry name" value="Hypothetical protein af1432"/>
    <property type="match status" value="1"/>
</dbReference>
<dbReference type="Proteomes" id="UP000192343">
    <property type="component" value="Unassembled WGS sequence"/>
</dbReference>
<sequence>MRKKGSSKGINVGIEQQTRQKILEHLSSDYTEAIRDPLWQNIYLTPALKKLISLGEFQKLAGIRQLGPAYLVYPGATHTRLNHSLGVFHLAKRIIRHISVDRRSPPVSLEGVKAFLCASLLHDLGHFPYTHSFKDLPLLDHEVLTGRLVMTPPFQRVLREDVGVEPYVVAAIVDEGMDHHNNGEILFFRRILSGVLDPDKLDYLNRDAFFCGVPYGIQDTDFFIDKIIPTASALALDERGLGSVESLLFAKYQMYRSVYWHRTVRIATAMIKKAVLLGLTENDLDQEALYGLDDAGFYRTLAIRERSYYQLARMVFERRLLKTAFECPFDPRLHKQATDLNARMDLENRIASILREEYDTGIEAWEVILDIPEPISFEVDLLIYRNDSFLPFASSGSVFSTSVVEGFTRSLRKVRLFLPPGIARTAAPYIPKIMTGLFGE</sequence>
<gene>
    <name evidence="2" type="ORF">B4O97_12665</name>
</gene>
<dbReference type="EMBL" id="MWQY01000013">
    <property type="protein sequence ID" value="ORC34488.1"/>
    <property type="molecule type" value="Genomic_DNA"/>
</dbReference>
<evidence type="ECO:0000259" key="1">
    <source>
        <dbReference type="SMART" id="SM00471"/>
    </source>
</evidence>
<evidence type="ECO:0000313" key="2">
    <source>
        <dbReference type="EMBL" id="ORC34488.1"/>
    </source>
</evidence>
<dbReference type="InterPro" id="IPR006674">
    <property type="entry name" value="HD_domain"/>
</dbReference>
<keyword evidence="3" id="KW-1185">Reference proteome</keyword>
<dbReference type="InterPro" id="IPR045509">
    <property type="entry name" value="HD_assoc_2"/>
</dbReference>
<proteinExistence type="predicted"/>
<dbReference type="AlphaFoldDB" id="A0A1Y1RWC3"/>
<dbReference type="GO" id="GO:0006203">
    <property type="term" value="P:dGTP catabolic process"/>
    <property type="evidence" value="ECO:0007669"/>
    <property type="project" value="TreeGrafter"/>
</dbReference>
<organism evidence="2 3">
    <name type="scientific">Marispirochaeta aestuarii</name>
    <dbReference type="NCBI Taxonomy" id="1963862"/>
    <lineage>
        <taxon>Bacteria</taxon>
        <taxon>Pseudomonadati</taxon>
        <taxon>Spirochaetota</taxon>
        <taxon>Spirochaetia</taxon>
        <taxon>Spirochaetales</taxon>
        <taxon>Spirochaetaceae</taxon>
        <taxon>Marispirochaeta</taxon>
    </lineage>
</organism>
<dbReference type="RefSeq" id="WP_083051333.1">
    <property type="nucleotide sequence ID" value="NZ_MWQY01000013.1"/>
</dbReference>
<dbReference type="Pfam" id="PF01966">
    <property type="entry name" value="HD"/>
    <property type="match status" value="1"/>
</dbReference>
<dbReference type="PANTHER" id="PTHR11373">
    <property type="entry name" value="DEOXYNUCLEOSIDE TRIPHOSPHATE TRIPHOSPHOHYDROLASE"/>
    <property type="match status" value="1"/>
</dbReference>
<dbReference type="InterPro" id="IPR003607">
    <property type="entry name" value="HD/PDEase_dom"/>
</dbReference>
<dbReference type="PANTHER" id="PTHR11373:SF4">
    <property type="entry name" value="DEOXYNUCLEOSIDE TRIPHOSPHATE TRIPHOSPHOHYDROLASE SAMHD1"/>
    <property type="match status" value="1"/>
</dbReference>
<dbReference type="InterPro" id="IPR050135">
    <property type="entry name" value="dGTPase-like"/>
</dbReference>
<protein>
    <recommendedName>
        <fullName evidence="1">HD/PDEase domain-containing protein</fullName>
    </recommendedName>
</protein>
<dbReference type="SMART" id="SM00471">
    <property type="entry name" value="HDc"/>
    <property type="match status" value="1"/>
</dbReference>
<dbReference type="GO" id="GO:0008832">
    <property type="term" value="F:dGTPase activity"/>
    <property type="evidence" value="ECO:0007669"/>
    <property type="project" value="TreeGrafter"/>
</dbReference>
<dbReference type="Pfam" id="PF19276">
    <property type="entry name" value="HD_assoc_2"/>
    <property type="match status" value="1"/>
</dbReference>
<dbReference type="CDD" id="cd00077">
    <property type="entry name" value="HDc"/>
    <property type="match status" value="1"/>
</dbReference>
<comment type="caution">
    <text evidence="2">The sequence shown here is derived from an EMBL/GenBank/DDBJ whole genome shotgun (WGS) entry which is preliminary data.</text>
</comment>
<dbReference type="STRING" id="1963862.B4O97_12665"/>
<feature type="domain" description="HD/PDEase" evidence="1">
    <location>
        <begin position="76"/>
        <end position="213"/>
    </location>
</feature>
<dbReference type="SUPFAM" id="SSF109604">
    <property type="entry name" value="HD-domain/PDEase-like"/>
    <property type="match status" value="1"/>
</dbReference>
<name>A0A1Y1RWC3_9SPIO</name>
<reference evidence="2 3" key="1">
    <citation type="submission" date="2017-03" db="EMBL/GenBank/DDBJ databases">
        <title>Draft Genome sequence of Marispirochaeta sp. strain JC444.</title>
        <authorList>
            <person name="Shivani Y."/>
            <person name="Subhash Y."/>
            <person name="Sasikala C."/>
            <person name="Ramana C."/>
        </authorList>
    </citation>
    <scope>NUCLEOTIDE SEQUENCE [LARGE SCALE GENOMIC DNA]</scope>
    <source>
        <strain evidence="2 3">JC444</strain>
    </source>
</reference>